<keyword evidence="4" id="KW-1185">Reference proteome</keyword>
<dbReference type="AlphaFoldDB" id="A0A931G060"/>
<feature type="modified residue" description="4-aspartylphosphate" evidence="1">
    <location>
        <position position="60"/>
    </location>
</feature>
<dbReference type="PROSITE" id="PS50110">
    <property type="entry name" value="RESPONSE_REGULATORY"/>
    <property type="match status" value="1"/>
</dbReference>
<proteinExistence type="predicted"/>
<dbReference type="GO" id="GO:0000160">
    <property type="term" value="P:phosphorelay signal transduction system"/>
    <property type="evidence" value="ECO:0007669"/>
    <property type="project" value="InterPro"/>
</dbReference>
<dbReference type="SUPFAM" id="SSF52172">
    <property type="entry name" value="CheY-like"/>
    <property type="match status" value="1"/>
</dbReference>
<dbReference type="Pfam" id="PF00072">
    <property type="entry name" value="Response_reg"/>
    <property type="match status" value="1"/>
</dbReference>
<evidence type="ECO:0000313" key="4">
    <source>
        <dbReference type="Proteomes" id="UP000598146"/>
    </source>
</evidence>
<sequence length="137" mass="15050">MTHGTRDVELLVIHDDPAEAVLMREEFVEHRLTNRVRVVHDVSRALAYLDGTTPDVVLLDLNLPGRDGRTVLGHLRAHPATAAVPVILLTDSPEAERILRAEGLPVQGYATKPVDFACLTSVVKSLSGIGFEVWREP</sequence>
<comment type="caution">
    <text evidence="3">The sequence shown here is derived from an EMBL/GenBank/DDBJ whole genome shotgun (WGS) entry which is preliminary data.</text>
</comment>
<organism evidence="3 4">
    <name type="scientific">Actinoplanes aureus</name>
    <dbReference type="NCBI Taxonomy" id="2792083"/>
    <lineage>
        <taxon>Bacteria</taxon>
        <taxon>Bacillati</taxon>
        <taxon>Actinomycetota</taxon>
        <taxon>Actinomycetes</taxon>
        <taxon>Micromonosporales</taxon>
        <taxon>Micromonosporaceae</taxon>
        <taxon>Actinoplanes</taxon>
    </lineage>
</organism>
<dbReference type="InterPro" id="IPR052893">
    <property type="entry name" value="TCS_response_regulator"/>
</dbReference>
<gene>
    <name evidence="3" type="ORF">I4J89_28765</name>
</gene>
<feature type="domain" description="Response regulatory" evidence="2">
    <location>
        <begin position="9"/>
        <end position="127"/>
    </location>
</feature>
<dbReference type="PANTHER" id="PTHR44520">
    <property type="entry name" value="RESPONSE REGULATOR RCP1-RELATED"/>
    <property type="match status" value="1"/>
</dbReference>
<evidence type="ECO:0000313" key="3">
    <source>
        <dbReference type="EMBL" id="MBG0565452.1"/>
    </source>
</evidence>
<dbReference type="InterPro" id="IPR001789">
    <property type="entry name" value="Sig_transdc_resp-reg_receiver"/>
</dbReference>
<accession>A0A931G060</accession>
<dbReference type="SMART" id="SM00448">
    <property type="entry name" value="REC"/>
    <property type="match status" value="1"/>
</dbReference>
<dbReference type="Proteomes" id="UP000598146">
    <property type="component" value="Unassembled WGS sequence"/>
</dbReference>
<name>A0A931G060_9ACTN</name>
<evidence type="ECO:0000259" key="2">
    <source>
        <dbReference type="PROSITE" id="PS50110"/>
    </source>
</evidence>
<dbReference type="RefSeq" id="WP_196417230.1">
    <property type="nucleotide sequence ID" value="NZ_JADQTO010000015.1"/>
</dbReference>
<evidence type="ECO:0000256" key="1">
    <source>
        <dbReference type="PROSITE-ProRule" id="PRU00169"/>
    </source>
</evidence>
<protein>
    <submittedName>
        <fullName evidence="3">Response regulator</fullName>
    </submittedName>
</protein>
<dbReference type="EMBL" id="JADQTO010000015">
    <property type="protein sequence ID" value="MBG0565452.1"/>
    <property type="molecule type" value="Genomic_DNA"/>
</dbReference>
<dbReference type="InterPro" id="IPR011006">
    <property type="entry name" value="CheY-like_superfamily"/>
</dbReference>
<dbReference type="Gene3D" id="3.40.50.2300">
    <property type="match status" value="1"/>
</dbReference>
<keyword evidence="1" id="KW-0597">Phosphoprotein</keyword>
<reference evidence="3" key="1">
    <citation type="submission" date="2020-11" db="EMBL/GenBank/DDBJ databases">
        <title>Isolation and identification of active actinomycetes.</title>
        <authorList>
            <person name="Sun X."/>
        </authorList>
    </citation>
    <scope>NUCLEOTIDE SEQUENCE</scope>
    <source>
        <strain evidence="3">NEAU-A11</strain>
    </source>
</reference>